<dbReference type="EMBL" id="SDEE01000835">
    <property type="protein sequence ID" value="RXW13764.1"/>
    <property type="molecule type" value="Genomic_DNA"/>
</dbReference>
<gene>
    <name evidence="1" type="ORF">EST38_g12090</name>
</gene>
<comment type="caution">
    <text evidence="1">The sequence shown here is derived from an EMBL/GenBank/DDBJ whole genome shotgun (WGS) entry which is preliminary data.</text>
</comment>
<organism evidence="1 2">
    <name type="scientific">Candolleomyces aberdarensis</name>
    <dbReference type="NCBI Taxonomy" id="2316362"/>
    <lineage>
        <taxon>Eukaryota</taxon>
        <taxon>Fungi</taxon>
        <taxon>Dikarya</taxon>
        <taxon>Basidiomycota</taxon>
        <taxon>Agaricomycotina</taxon>
        <taxon>Agaricomycetes</taxon>
        <taxon>Agaricomycetidae</taxon>
        <taxon>Agaricales</taxon>
        <taxon>Agaricineae</taxon>
        <taxon>Psathyrellaceae</taxon>
        <taxon>Candolleomyces</taxon>
    </lineage>
</organism>
<accession>A0A4Q2D5W0</accession>
<sequence>MLVFTYRIRPLANNSFHIYFALYNRKAHHQIQHLFRRTLTVNASNINKITNYLEAYTEETFEDIQENFDNDTGEL</sequence>
<name>A0A4Q2D5W0_9AGAR</name>
<reference evidence="1 2" key="1">
    <citation type="submission" date="2019-01" db="EMBL/GenBank/DDBJ databases">
        <title>Draft genome sequence of Psathyrella aberdarensis IHI B618.</title>
        <authorList>
            <person name="Buettner E."/>
            <person name="Kellner H."/>
        </authorList>
    </citation>
    <scope>NUCLEOTIDE SEQUENCE [LARGE SCALE GENOMIC DNA]</scope>
    <source>
        <strain evidence="1 2">IHI B618</strain>
    </source>
</reference>
<dbReference type="Proteomes" id="UP000290288">
    <property type="component" value="Unassembled WGS sequence"/>
</dbReference>
<protein>
    <submittedName>
        <fullName evidence="1">Uncharacterized protein</fullName>
    </submittedName>
</protein>
<dbReference type="AlphaFoldDB" id="A0A4Q2D5W0"/>
<evidence type="ECO:0000313" key="1">
    <source>
        <dbReference type="EMBL" id="RXW13764.1"/>
    </source>
</evidence>
<evidence type="ECO:0000313" key="2">
    <source>
        <dbReference type="Proteomes" id="UP000290288"/>
    </source>
</evidence>
<proteinExistence type="predicted"/>
<keyword evidence="2" id="KW-1185">Reference proteome</keyword>